<keyword evidence="2" id="KW-0833">Ubl conjugation pathway</keyword>
<dbReference type="InterPro" id="IPR000210">
    <property type="entry name" value="BTB/POZ_dom"/>
</dbReference>
<dbReference type="PROSITE" id="PS51649">
    <property type="entry name" value="NPH3"/>
    <property type="match status" value="2"/>
</dbReference>
<dbReference type="Gene3D" id="3.30.710.10">
    <property type="entry name" value="Potassium Channel Kv1.1, Chain A"/>
    <property type="match status" value="1"/>
</dbReference>
<feature type="region of interest" description="Disordered" evidence="5">
    <location>
        <begin position="448"/>
        <end position="467"/>
    </location>
</feature>
<keyword evidence="9" id="KW-1185">Reference proteome</keyword>
<evidence type="ECO:0000313" key="9">
    <source>
        <dbReference type="Proteomes" id="UP000836841"/>
    </source>
</evidence>
<comment type="pathway">
    <text evidence="1">Protein modification; protein ubiquitination.</text>
</comment>
<dbReference type="Pfam" id="PF03000">
    <property type="entry name" value="NPH3"/>
    <property type="match status" value="2"/>
</dbReference>
<dbReference type="InterPro" id="IPR043454">
    <property type="entry name" value="NPH3/RPT2-like"/>
</dbReference>
<evidence type="ECO:0000256" key="1">
    <source>
        <dbReference type="ARBA" id="ARBA00004906"/>
    </source>
</evidence>
<comment type="caution">
    <text evidence="8">The sequence shown here is derived from an EMBL/GenBank/DDBJ whole genome shotgun (WGS) entry which is preliminary data.</text>
</comment>
<protein>
    <recommendedName>
        <fullName evidence="10">BTB/POZ domain-containing protein</fullName>
    </recommendedName>
</protein>
<dbReference type="PANTHER" id="PTHR32370">
    <property type="entry name" value="OS12G0117600 PROTEIN"/>
    <property type="match status" value="1"/>
</dbReference>
<feature type="domain" description="NPH3" evidence="7">
    <location>
        <begin position="209"/>
        <end position="294"/>
    </location>
</feature>
<feature type="domain" description="NPH3" evidence="7">
    <location>
        <begin position="296"/>
        <end position="346"/>
    </location>
</feature>
<evidence type="ECO:0008006" key="10">
    <source>
        <dbReference type="Google" id="ProtNLM"/>
    </source>
</evidence>
<organism evidence="8 9">
    <name type="scientific">Thlaspi arvense</name>
    <name type="common">Field penny-cress</name>
    <dbReference type="NCBI Taxonomy" id="13288"/>
    <lineage>
        <taxon>Eukaryota</taxon>
        <taxon>Viridiplantae</taxon>
        <taxon>Streptophyta</taxon>
        <taxon>Embryophyta</taxon>
        <taxon>Tracheophyta</taxon>
        <taxon>Spermatophyta</taxon>
        <taxon>Magnoliopsida</taxon>
        <taxon>eudicotyledons</taxon>
        <taxon>Gunneridae</taxon>
        <taxon>Pentapetalae</taxon>
        <taxon>rosids</taxon>
        <taxon>malvids</taxon>
        <taxon>Brassicales</taxon>
        <taxon>Brassicaceae</taxon>
        <taxon>Thlaspideae</taxon>
        <taxon>Thlaspi</taxon>
    </lineage>
</organism>
<gene>
    <name evidence="8" type="ORF">TAV2_LOCUS18348</name>
</gene>
<dbReference type="Pfam" id="PF00651">
    <property type="entry name" value="BTB"/>
    <property type="match status" value="1"/>
</dbReference>
<dbReference type="SUPFAM" id="SSF54695">
    <property type="entry name" value="POZ domain"/>
    <property type="match status" value="1"/>
</dbReference>
<evidence type="ECO:0000313" key="8">
    <source>
        <dbReference type="EMBL" id="CAH2068699.1"/>
    </source>
</evidence>
<keyword evidence="4" id="KW-0175">Coiled coil</keyword>
<proteinExistence type="inferred from homology"/>
<dbReference type="EMBL" id="CAJVSB020000849">
    <property type="protein sequence ID" value="CAH2068699.1"/>
    <property type="molecule type" value="Genomic_DNA"/>
</dbReference>
<evidence type="ECO:0000259" key="6">
    <source>
        <dbReference type="PROSITE" id="PS50097"/>
    </source>
</evidence>
<sequence length="467" mass="51931">MLIFMANIFQRHPERFCTTGLPSDIVVEVGEMSLHLHKFPLLSRSGLIERLIAEASEEGEEGCSIKLPEFPGGAKTFELVAKFCYGIKLELTASNFVYLRCAAQHLEMTEDYGDGNLISQTETFLKEVVLHSWKDSMKVLETCDDILTRAEELQITKRCIESLAVKASTDPNVFGWPAIEHGGPMQSPDGSVLWNGISTGARPKNSNSDWWYEDVSNLSLPLYKRVVSAMESCGIKGEIVAGSLAFYAKKYLPGLSRRQGTRDSSSHLAPPMPSSEEQKLFLEEIDHLLPMQKGLSHPWLAESDREQLCRLMDCQKLSLEACTHAAQNERLPIRIIVQVLFFEQLQLRTSIAGYFLVSDNIDGSRRLPSGMVSCTEGGWGTAVTENQVLKVGMDSMKMRVHELEKECSNMRQEIEKLGQVKGSSSAWLRGSVSKKLGFKMRSQICSAQEASVSKPSKGGERLASPKT</sequence>
<comment type="similarity">
    <text evidence="3">Belongs to the NPH3 family.</text>
</comment>
<evidence type="ECO:0000256" key="2">
    <source>
        <dbReference type="ARBA" id="ARBA00022786"/>
    </source>
</evidence>
<dbReference type="Proteomes" id="UP000836841">
    <property type="component" value="Unassembled WGS sequence"/>
</dbReference>
<evidence type="ECO:0000256" key="3">
    <source>
        <dbReference type="PROSITE-ProRule" id="PRU00982"/>
    </source>
</evidence>
<accession>A0AAU9SQD2</accession>
<dbReference type="AlphaFoldDB" id="A0AAU9SQD2"/>
<feature type="coiled-coil region" evidence="4">
    <location>
        <begin position="393"/>
        <end position="420"/>
    </location>
</feature>
<evidence type="ECO:0000256" key="4">
    <source>
        <dbReference type="SAM" id="Coils"/>
    </source>
</evidence>
<dbReference type="InterPro" id="IPR027356">
    <property type="entry name" value="NPH3_dom"/>
</dbReference>
<name>A0AAU9SQD2_THLAR</name>
<evidence type="ECO:0000259" key="7">
    <source>
        <dbReference type="PROSITE" id="PS51649"/>
    </source>
</evidence>
<dbReference type="InterPro" id="IPR011333">
    <property type="entry name" value="SKP1/BTB/POZ_sf"/>
</dbReference>
<dbReference type="PROSITE" id="PS50097">
    <property type="entry name" value="BTB"/>
    <property type="match status" value="1"/>
</dbReference>
<evidence type="ECO:0000256" key="5">
    <source>
        <dbReference type="SAM" id="MobiDB-lite"/>
    </source>
</evidence>
<reference evidence="8 9" key="1">
    <citation type="submission" date="2022-03" db="EMBL/GenBank/DDBJ databases">
        <authorList>
            <person name="Nunn A."/>
            <person name="Chopra R."/>
            <person name="Nunn A."/>
            <person name="Contreras Garrido A."/>
        </authorList>
    </citation>
    <scope>NUCLEOTIDE SEQUENCE [LARGE SCALE GENOMIC DNA]</scope>
</reference>
<feature type="domain" description="BTB" evidence="6">
    <location>
        <begin position="23"/>
        <end position="93"/>
    </location>
</feature>